<keyword evidence="2 8" id="KW-1003">Cell membrane</keyword>
<dbReference type="Pfam" id="PF20154">
    <property type="entry name" value="LNT_N"/>
    <property type="match status" value="1"/>
</dbReference>
<reference evidence="11 12" key="1">
    <citation type="journal article" date="2016" name="Nat. Commun.">
        <title>Thousands of microbial genomes shed light on interconnected biogeochemical processes in an aquifer system.</title>
        <authorList>
            <person name="Anantharaman K."/>
            <person name="Brown C.T."/>
            <person name="Hug L.A."/>
            <person name="Sharon I."/>
            <person name="Castelle C.J."/>
            <person name="Probst A.J."/>
            <person name="Thomas B.C."/>
            <person name="Singh A."/>
            <person name="Wilkins M.J."/>
            <person name="Karaoz U."/>
            <person name="Brodie E.L."/>
            <person name="Williams K.H."/>
            <person name="Hubbard S.S."/>
            <person name="Banfield J.F."/>
        </authorList>
    </citation>
    <scope>NUCLEOTIDE SEQUENCE [LARGE SCALE GENOMIC DNA]</scope>
    <source>
        <strain evidence="12">RIFCSPLOWO2_12_FULL_64_10</strain>
    </source>
</reference>
<feature type="transmembrane region" description="Helical" evidence="8">
    <location>
        <begin position="203"/>
        <end position="220"/>
    </location>
</feature>
<dbReference type="SUPFAM" id="SSF56317">
    <property type="entry name" value="Carbon-nitrogen hydrolase"/>
    <property type="match status" value="1"/>
</dbReference>
<feature type="transmembrane region" description="Helical" evidence="8">
    <location>
        <begin position="232"/>
        <end position="253"/>
    </location>
</feature>
<dbReference type="PANTHER" id="PTHR38686">
    <property type="entry name" value="APOLIPOPROTEIN N-ACYLTRANSFERASE"/>
    <property type="match status" value="1"/>
</dbReference>
<comment type="pathway">
    <text evidence="8">Protein modification; lipoprotein biosynthesis (N-acyl transfer).</text>
</comment>
<sequence length="574" mass="62558">MKDPVKRQTENDLTPHPPSPEGKGAQATFSPLPPGGQGSRPHGSDRWGGGTGEGSYGFPSHPLLSSLLSGLLLGLAFPPLPGFLAWVGLVPLLCLIDGGCARKAFRRGYLSGVAFNVVALYWIAYLTPLGALAAVLYLPAYVGLFAVAMTRLVRRFGAPALWGAPAVWTAIEYLRSLGELGFPWTALGHTQTRYLPLIQHAEWTGVYGVSFWVVAVNVVLLRVTQRWPEKRLCFILAAALAGLFALPAAYGLWRIPAGPLKGTLSVGVVQPNLSPMDRWQPDGVERTYETLFRMTREAAARGARLIVWPETAVPTTIRTQRERRRLVQGLADSLNVSILTGAPDYVEATGMYYNAAFLFRPGREDLPRYDKMHLVPFGEAMPYGDVFPVLRKVSFTASGFTSGDFGRGRERTLFEGPEGRFAALICFESVFPHLVRGMVKRRPDFLVNITNDAWFGATSSPYQHAEIGVLRAVENRVAIARCATTGVSTFIDPFGRQSQTTGIFRPAVLVDALPRREGETFYTRYGDLFAQGCVAFTLVGMIGCFPTFLARARKVGQKKHAPSNAGGGLGAPQP</sequence>
<dbReference type="PROSITE" id="PS50263">
    <property type="entry name" value="CN_HYDROLASE"/>
    <property type="match status" value="1"/>
</dbReference>
<dbReference type="AlphaFoldDB" id="A0A1F6CBF4"/>
<feature type="compositionally biased region" description="Basic and acidic residues" evidence="9">
    <location>
        <begin position="1"/>
        <end position="10"/>
    </location>
</feature>
<dbReference type="Gene3D" id="3.60.110.10">
    <property type="entry name" value="Carbon-nitrogen hydrolase"/>
    <property type="match status" value="1"/>
</dbReference>
<accession>A0A1F6CBF4</accession>
<feature type="transmembrane region" description="Helical" evidence="8">
    <location>
        <begin position="71"/>
        <end position="96"/>
    </location>
</feature>
<name>A0A1F6CBF4_HANXR</name>
<dbReference type="EC" id="2.3.1.269" evidence="8"/>
<evidence type="ECO:0000313" key="11">
    <source>
        <dbReference type="EMBL" id="OGG46453.1"/>
    </source>
</evidence>
<comment type="catalytic activity">
    <reaction evidence="8">
        <text>N-terminal S-1,2-diacyl-sn-glyceryl-L-cysteinyl-[lipoprotein] + a glycerophospholipid = N-acyl-S-1,2-diacyl-sn-glyceryl-L-cysteinyl-[lipoprotein] + a 2-acyl-sn-glycero-3-phospholipid + H(+)</text>
        <dbReference type="Rhea" id="RHEA:48228"/>
        <dbReference type="Rhea" id="RHEA-COMP:14681"/>
        <dbReference type="Rhea" id="RHEA-COMP:14684"/>
        <dbReference type="ChEBI" id="CHEBI:15378"/>
        <dbReference type="ChEBI" id="CHEBI:136912"/>
        <dbReference type="ChEBI" id="CHEBI:140656"/>
        <dbReference type="ChEBI" id="CHEBI:140657"/>
        <dbReference type="ChEBI" id="CHEBI:140660"/>
        <dbReference type="EC" id="2.3.1.269"/>
    </reaction>
</comment>
<comment type="function">
    <text evidence="8">Catalyzes the phospholipid dependent N-acylation of the N-terminal cysteine of apolipoprotein, the last step in lipoprotein maturation.</text>
</comment>
<dbReference type="InterPro" id="IPR036526">
    <property type="entry name" value="C-N_Hydrolase_sf"/>
</dbReference>
<keyword evidence="11" id="KW-0449">Lipoprotein</keyword>
<feature type="transmembrane region" description="Helical" evidence="8">
    <location>
        <begin position="156"/>
        <end position="174"/>
    </location>
</feature>
<dbReference type="InterPro" id="IPR045378">
    <property type="entry name" value="LNT_N"/>
</dbReference>
<dbReference type="InterPro" id="IPR003010">
    <property type="entry name" value="C-N_Hydrolase"/>
</dbReference>
<dbReference type="Pfam" id="PF00795">
    <property type="entry name" value="CN_hydrolase"/>
    <property type="match status" value="1"/>
</dbReference>
<evidence type="ECO:0000256" key="7">
    <source>
        <dbReference type="ARBA" id="ARBA00023315"/>
    </source>
</evidence>
<comment type="similarity">
    <text evidence="8">Belongs to the CN hydrolase family. Apolipoprotein N-acyltransferase subfamily.</text>
</comment>
<comment type="subcellular location">
    <subcellularLocation>
        <location evidence="1 8">Cell membrane</location>
        <topology evidence="1 8">Multi-pass membrane protein</topology>
    </subcellularLocation>
</comment>
<dbReference type="GO" id="GO:0042158">
    <property type="term" value="P:lipoprotein biosynthetic process"/>
    <property type="evidence" value="ECO:0007669"/>
    <property type="project" value="UniProtKB-UniRule"/>
</dbReference>
<dbReference type="HAMAP" id="MF_01148">
    <property type="entry name" value="Lnt"/>
    <property type="match status" value="1"/>
</dbReference>
<dbReference type="Proteomes" id="UP000178606">
    <property type="component" value="Unassembled WGS sequence"/>
</dbReference>
<feature type="transmembrane region" description="Helical" evidence="8">
    <location>
        <begin position="131"/>
        <end position="149"/>
    </location>
</feature>
<feature type="transmembrane region" description="Helical" evidence="8">
    <location>
        <begin position="528"/>
        <end position="550"/>
    </location>
</feature>
<evidence type="ECO:0000259" key="10">
    <source>
        <dbReference type="PROSITE" id="PS50263"/>
    </source>
</evidence>
<dbReference type="GO" id="GO:0005886">
    <property type="term" value="C:plasma membrane"/>
    <property type="evidence" value="ECO:0007669"/>
    <property type="project" value="UniProtKB-SubCell"/>
</dbReference>
<feature type="region of interest" description="Disordered" evidence="9">
    <location>
        <begin position="1"/>
        <end position="51"/>
    </location>
</feature>
<feature type="transmembrane region" description="Helical" evidence="8">
    <location>
        <begin position="108"/>
        <end position="125"/>
    </location>
</feature>
<feature type="domain" description="CN hydrolase" evidence="10">
    <location>
        <begin position="264"/>
        <end position="515"/>
    </location>
</feature>
<dbReference type="CDD" id="cd07571">
    <property type="entry name" value="ALP_N-acyl_transferase"/>
    <property type="match status" value="1"/>
</dbReference>
<evidence type="ECO:0000256" key="2">
    <source>
        <dbReference type="ARBA" id="ARBA00022475"/>
    </source>
</evidence>
<dbReference type="UniPathway" id="UPA00666"/>
<comment type="caution">
    <text evidence="11">The sequence shown here is derived from an EMBL/GenBank/DDBJ whole genome shotgun (WGS) entry which is preliminary data.</text>
</comment>
<dbReference type="InterPro" id="IPR004563">
    <property type="entry name" value="Apolipo_AcylTrfase"/>
</dbReference>
<organism evidence="11 12">
    <name type="scientific">Handelsmanbacteria sp. (strain RIFCSPLOWO2_12_FULL_64_10)</name>
    <dbReference type="NCBI Taxonomy" id="1817868"/>
    <lineage>
        <taxon>Bacteria</taxon>
        <taxon>Candidatus Handelsmaniibacteriota</taxon>
    </lineage>
</organism>
<dbReference type="PANTHER" id="PTHR38686:SF1">
    <property type="entry name" value="APOLIPOPROTEIN N-ACYLTRANSFERASE"/>
    <property type="match status" value="1"/>
</dbReference>
<evidence type="ECO:0000313" key="12">
    <source>
        <dbReference type="Proteomes" id="UP000178606"/>
    </source>
</evidence>
<dbReference type="EMBL" id="MFKF01000313">
    <property type="protein sequence ID" value="OGG46453.1"/>
    <property type="molecule type" value="Genomic_DNA"/>
</dbReference>
<keyword evidence="4 8" id="KW-0812">Transmembrane</keyword>
<evidence type="ECO:0000256" key="5">
    <source>
        <dbReference type="ARBA" id="ARBA00022989"/>
    </source>
</evidence>
<keyword evidence="5 8" id="KW-1133">Transmembrane helix</keyword>
<evidence type="ECO:0000256" key="3">
    <source>
        <dbReference type="ARBA" id="ARBA00022679"/>
    </source>
</evidence>
<evidence type="ECO:0000256" key="4">
    <source>
        <dbReference type="ARBA" id="ARBA00022692"/>
    </source>
</evidence>
<dbReference type="GO" id="GO:0016410">
    <property type="term" value="F:N-acyltransferase activity"/>
    <property type="evidence" value="ECO:0007669"/>
    <property type="project" value="UniProtKB-UniRule"/>
</dbReference>
<evidence type="ECO:0000256" key="9">
    <source>
        <dbReference type="SAM" id="MobiDB-lite"/>
    </source>
</evidence>
<dbReference type="NCBIfam" id="TIGR00546">
    <property type="entry name" value="lnt"/>
    <property type="match status" value="1"/>
</dbReference>
<keyword evidence="6 8" id="KW-0472">Membrane</keyword>
<protein>
    <recommendedName>
        <fullName evidence="8">Apolipoprotein N-acyltransferase</fullName>
        <shortName evidence="8">ALP N-acyltransferase</shortName>
        <ecNumber evidence="8">2.3.1.269</ecNumber>
    </recommendedName>
</protein>
<gene>
    <name evidence="8" type="primary">lnt</name>
    <name evidence="11" type="ORF">A3F84_18295</name>
</gene>
<evidence type="ECO:0000256" key="1">
    <source>
        <dbReference type="ARBA" id="ARBA00004651"/>
    </source>
</evidence>
<evidence type="ECO:0000256" key="6">
    <source>
        <dbReference type="ARBA" id="ARBA00023136"/>
    </source>
</evidence>
<evidence type="ECO:0000256" key="8">
    <source>
        <dbReference type="HAMAP-Rule" id="MF_01148"/>
    </source>
</evidence>
<proteinExistence type="inferred from homology"/>
<keyword evidence="7 8" id="KW-0012">Acyltransferase</keyword>
<keyword evidence="3 8" id="KW-0808">Transferase</keyword>